<evidence type="ECO:0000313" key="3">
    <source>
        <dbReference type="Proteomes" id="UP000054826"/>
    </source>
</evidence>
<feature type="region of interest" description="Disordered" evidence="1">
    <location>
        <begin position="1"/>
        <end position="25"/>
    </location>
</feature>
<protein>
    <submittedName>
        <fullName evidence="2">Uncharacterized protein</fullName>
    </submittedName>
</protein>
<proteinExistence type="predicted"/>
<comment type="caution">
    <text evidence="2">The sequence shown here is derived from an EMBL/GenBank/DDBJ whole genome shotgun (WGS) entry which is preliminary data.</text>
</comment>
<evidence type="ECO:0000313" key="2">
    <source>
        <dbReference type="EMBL" id="KRZ09433.1"/>
    </source>
</evidence>
<reference evidence="2 3" key="1">
    <citation type="submission" date="2015-01" db="EMBL/GenBank/DDBJ databases">
        <title>Evolution of Trichinella species and genotypes.</title>
        <authorList>
            <person name="Korhonen P.K."/>
            <person name="Edoardo P."/>
            <person name="Giuseppe L.R."/>
            <person name="Gasser R.B."/>
        </authorList>
    </citation>
    <scope>NUCLEOTIDE SEQUENCE [LARGE SCALE GENOMIC DNA]</scope>
    <source>
        <strain evidence="2">ISS176</strain>
    </source>
</reference>
<accession>A0A0V1HFX7</accession>
<organism evidence="2 3">
    <name type="scientific">Trichinella pseudospiralis</name>
    <name type="common">Parasitic roundworm</name>
    <dbReference type="NCBI Taxonomy" id="6337"/>
    <lineage>
        <taxon>Eukaryota</taxon>
        <taxon>Metazoa</taxon>
        <taxon>Ecdysozoa</taxon>
        <taxon>Nematoda</taxon>
        <taxon>Enoplea</taxon>
        <taxon>Dorylaimia</taxon>
        <taxon>Trichinellida</taxon>
        <taxon>Trichinellidae</taxon>
        <taxon>Trichinella</taxon>
    </lineage>
</organism>
<gene>
    <name evidence="2" type="ORF">T4C_11287</name>
</gene>
<dbReference type="Proteomes" id="UP000054826">
    <property type="component" value="Unassembled WGS sequence"/>
</dbReference>
<sequence>MRERQEWEEGAAKERRRKEEAAKTSFKATWTNKMPLSDNQCDMGK</sequence>
<feature type="compositionally biased region" description="Basic and acidic residues" evidence="1">
    <location>
        <begin position="1"/>
        <end position="22"/>
    </location>
</feature>
<dbReference type="EMBL" id="JYDV01000611">
    <property type="protein sequence ID" value="KRZ09433.1"/>
    <property type="molecule type" value="Genomic_DNA"/>
</dbReference>
<evidence type="ECO:0000256" key="1">
    <source>
        <dbReference type="SAM" id="MobiDB-lite"/>
    </source>
</evidence>
<name>A0A0V1HFX7_TRIPS</name>
<dbReference type="AlphaFoldDB" id="A0A0V1HFX7"/>